<gene>
    <name evidence="1" type="ORF">FLP03_22490</name>
</gene>
<protein>
    <submittedName>
        <fullName evidence="1">Uncharacterized protein</fullName>
    </submittedName>
</protein>
<comment type="caution">
    <text evidence="1">The sequence shown here is derived from an EMBL/GenBank/DDBJ whole genome shotgun (WGS) entry which is preliminary data.</text>
</comment>
<name>A0A5Y2QR35_SALER</name>
<accession>A0A5Y2QR35</accession>
<evidence type="ECO:0000313" key="1">
    <source>
        <dbReference type="EMBL" id="ECF4924899.1"/>
    </source>
</evidence>
<proteinExistence type="predicted"/>
<reference evidence="1" key="1">
    <citation type="submission" date="2019-07" db="EMBL/GenBank/DDBJ databases">
        <authorList>
            <consortium name="GenomeTrakr network: Whole genome sequencing for foodborne pathogen traceback"/>
        </authorList>
    </citation>
    <scope>NUCLEOTIDE SEQUENCE [LARGE SCALE GENOMIC DNA]</scope>
    <source>
        <strain evidence="1">FDA00014297</strain>
    </source>
</reference>
<organism evidence="1">
    <name type="scientific">Salmonella enterica subsp. arizonae</name>
    <dbReference type="NCBI Taxonomy" id="59203"/>
    <lineage>
        <taxon>Bacteria</taxon>
        <taxon>Pseudomonadati</taxon>
        <taxon>Pseudomonadota</taxon>
        <taxon>Gammaproteobacteria</taxon>
        <taxon>Enterobacterales</taxon>
        <taxon>Enterobacteriaceae</taxon>
        <taxon>Salmonella</taxon>
    </lineage>
</organism>
<dbReference type="AlphaFoldDB" id="A0A5Y2QR35"/>
<dbReference type="EMBL" id="AAILJL010000037">
    <property type="protein sequence ID" value="ECF4924899.1"/>
    <property type="molecule type" value="Genomic_DNA"/>
</dbReference>
<sequence>MPAKSDGKYIFSYLEVHSENEGSLPYGLTFKDSLDDLEKKLGKNIKDNKVALPEKRTITFFHDSLLIIVFMNVKDEIFIIKFMTPTIYNEKNLGVKI</sequence>
<dbReference type="Proteomes" id="UP000839641">
    <property type="component" value="Unassembled WGS sequence"/>
</dbReference>